<feature type="compositionally biased region" description="Basic and acidic residues" evidence="1">
    <location>
        <begin position="92"/>
        <end position="105"/>
    </location>
</feature>
<reference evidence="4" key="5">
    <citation type="submission" date="2018-04" db="UniProtKB">
        <authorList>
            <consortium name="EnsemblFungi"/>
        </authorList>
    </citation>
    <scope>IDENTIFICATION</scope>
    <source>
        <strain evidence="4">R3-111a-1</strain>
    </source>
</reference>
<reference evidence="5" key="1">
    <citation type="submission" date="2010-07" db="EMBL/GenBank/DDBJ databases">
        <title>The genome sequence of Gaeumannomyces graminis var. tritici strain R3-111a-1.</title>
        <authorList>
            <consortium name="The Broad Institute Genome Sequencing Platform"/>
            <person name="Ma L.-J."/>
            <person name="Dead R."/>
            <person name="Young S."/>
            <person name="Zeng Q."/>
            <person name="Koehrsen M."/>
            <person name="Alvarado L."/>
            <person name="Berlin A."/>
            <person name="Chapman S.B."/>
            <person name="Chen Z."/>
            <person name="Freedman E."/>
            <person name="Gellesch M."/>
            <person name="Goldberg J."/>
            <person name="Griggs A."/>
            <person name="Gujja S."/>
            <person name="Heilman E.R."/>
            <person name="Heiman D."/>
            <person name="Hepburn T."/>
            <person name="Howarth C."/>
            <person name="Jen D."/>
            <person name="Larson L."/>
            <person name="Mehta T."/>
            <person name="Neiman D."/>
            <person name="Pearson M."/>
            <person name="Roberts A."/>
            <person name="Saif S."/>
            <person name="Shea T."/>
            <person name="Shenoy N."/>
            <person name="Sisk P."/>
            <person name="Stolte C."/>
            <person name="Sykes S."/>
            <person name="Walk T."/>
            <person name="White J."/>
            <person name="Yandava C."/>
            <person name="Haas B."/>
            <person name="Nusbaum C."/>
            <person name="Birren B."/>
        </authorList>
    </citation>
    <scope>NUCLEOTIDE SEQUENCE [LARGE SCALE GENOMIC DNA]</scope>
    <source>
        <strain evidence="5">R3-111a-1</strain>
    </source>
</reference>
<proteinExistence type="predicted"/>
<dbReference type="AlphaFoldDB" id="J3PC55"/>
<dbReference type="EnsemblFungi" id="EJT71825">
    <property type="protein sequence ID" value="EJT71825"/>
    <property type="gene ID" value="GGTG_11078"/>
</dbReference>
<dbReference type="OrthoDB" id="5340195at2759"/>
<dbReference type="PANTHER" id="PTHR35041">
    <property type="entry name" value="MEDIATOR OF RNA POLYMERASE II TRANSCRIPTION SUBUNIT 1"/>
    <property type="match status" value="1"/>
</dbReference>
<dbReference type="HOGENOM" id="CLU_008809_0_0_1"/>
<feature type="region of interest" description="Disordered" evidence="1">
    <location>
        <begin position="840"/>
        <end position="859"/>
    </location>
</feature>
<organism evidence="3">
    <name type="scientific">Gaeumannomyces tritici (strain R3-111a-1)</name>
    <name type="common">Wheat and barley take-all root rot fungus</name>
    <name type="synonym">Gaeumannomyces graminis var. tritici</name>
    <dbReference type="NCBI Taxonomy" id="644352"/>
    <lineage>
        <taxon>Eukaryota</taxon>
        <taxon>Fungi</taxon>
        <taxon>Dikarya</taxon>
        <taxon>Ascomycota</taxon>
        <taxon>Pezizomycotina</taxon>
        <taxon>Sordariomycetes</taxon>
        <taxon>Sordariomycetidae</taxon>
        <taxon>Magnaporthales</taxon>
        <taxon>Magnaporthaceae</taxon>
        <taxon>Gaeumannomyces</taxon>
    </lineage>
</organism>
<evidence type="ECO:0000313" key="3">
    <source>
        <dbReference type="EMBL" id="EJT71825.1"/>
    </source>
</evidence>
<accession>J3PC55</accession>
<keyword evidence="2" id="KW-0812">Transmembrane</keyword>
<gene>
    <name evidence="4" type="primary">20351536</name>
    <name evidence="3" type="ORF">GGTG_11078</name>
</gene>
<keyword evidence="2" id="KW-0472">Membrane</keyword>
<evidence type="ECO:0000256" key="2">
    <source>
        <dbReference type="SAM" id="Phobius"/>
    </source>
</evidence>
<dbReference type="eggNOG" id="ENOG502RX75">
    <property type="taxonomic scope" value="Eukaryota"/>
</dbReference>
<dbReference type="VEuPathDB" id="FungiDB:GGTG_11078"/>
<keyword evidence="5" id="KW-1185">Reference proteome</keyword>
<feature type="compositionally biased region" description="Gly residues" evidence="1">
    <location>
        <begin position="844"/>
        <end position="856"/>
    </location>
</feature>
<sequence>MAGQDWNANANVDGGRLVQVGARGGSFKEINVDTAAKQTELAPAPPIVAGLGVGVRGISDAVSRNTSRTFGTSRAPNSVSTASSPPPVDIALPDRAHGHGWKEEEALGSSGHARMASRSSPPSHTFAVDNDGRSWYAGVDGAPYPDTPKAYDSRSALLYSGRPFGTPPDLSSKGAQMPPRPPPPPGRDGGRGRLGGLRWHSWWNMFAFGVFGLACAVGHHAFYQHLDGRAATEQIEMLRYGTVLAFGAKAGFSASIVVAYRLKLWAVLRTRLMTVAAVDSMFAATDDLLALFHWDFIRHAKTVAALALFVWAAPLVVILTGNTLLVELRTVVDASTCNDVRTLNFSFEDVMDWRKPVVIDSLYETPLSLWNTTRPAGANPPPDGWFDYYTGPNPKFVQTATLGAFFEAPIERKNSSVEICQSGWNCTYDVAFQAPGYKCTELASGVGSVPRPLRPESGLEARAPFGTDMLLPRGRFAYYAFNTGGEYSSTQMRDVGIGGIPNSKPPYPRNMGAFRTEPLIWIGHVVRANPDRPDPKSRSDPAWNSSFVPKIFACEHYLADYKVHFNHSDGAQWATVASRRWLRPLVNTTFIPDVQANDGTADNTTARPSSNYVLPTGDVGAYRRAAAHYSMGFMVRKLLNGTVEMGGPEDAPLVNPIANTDALQTKLLDRRANYFPFPNLQDLVQGFYEDAILSMFSYPQFAPVVWAARPAEQTGDRRASAAASAAGVPASAYGHPCVRSRTANVYVYHARDLWIVYGVAILLVLLGVAAGLWALLWEQGQGGRVARNTRFSSIVASTRGPALDAVPWAAGREGRLPPSVLAARIGYGLLPPSQRAGRGFVSGRHGGGGGGDGDGAGAAVPLRQASSASAGSIGSSLDPSAYGFGLEGEVRQPVRQRSVFKL</sequence>
<feature type="compositionally biased region" description="Polar residues" evidence="1">
    <location>
        <begin position="65"/>
        <end position="83"/>
    </location>
</feature>
<feature type="transmembrane region" description="Helical" evidence="2">
    <location>
        <begin position="201"/>
        <end position="223"/>
    </location>
</feature>
<dbReference type="GeneID" id="20351536"/>
<dbReference type="STRING" id="644352.J3PC55"/>
<feature type="transmembrane region" description="Helical" evidence="2">
    <location>
        <begin position="243"/>
        <end position="262"/>
    </location>
</feature>
<feature type="region of interest" description="Disordered" evidence="1">
    <location>
        <begin position="168"/>
        <end position="191"/>
    </location>
</feature>
<dbReference type="Proteomes" id="UP000006039">
    <property type="component" value="Unassembled WGS sequence"/>
</dbReference>
<reference evidence="3" key="2">
    <citation type="submission" date="2010-07" db="EMBL/GenBank/DDBJ databases">
        <authorList>
            <consortium name="The Broad Institute Genome Sequencing Platform"/>
            <consortium name="Broad Institute Genome Sequencing Center for Infectious Disease"/>
            <person name="Ma L.-J."/>
            <person name="Dead R."/>
            <person name="Young S."/>
            <person name="Zeng Q."/>
            <person name="Koehrsen M."/>
            <person name="Alvarado L."/>
            <person name="Berlin A."/>
            <person name="Chapman S.B."/>
            <person name="Chen Z."/>
            <person name="Freedman E."/>
            <person name="Gellesch M."/>
            <person name="Goldberg J."/>
            <person name="Griggs A."/>
            <person name="Gujja S."/>
            <person name="Heilman E.R."/>
            <person name="Heiman D."/>
            <person name="Hepburn T."/>
            <person name="Howarth C."/>
            <person name="Jen D."/>
            <person name="Larson L."/>
            <person name="Mehta T."/>
            <person name="Neiman D."/>
            <person name="Pearson M."/>
            <person name="Roberts A."/>
            <person name="Saif S."/>
            <person name="Shea T."/>
            <person name="Shenoy N."/>
            <person name="Sisk P."/>
            <person name="Stolte C."/>
            <person name="Sykes S."/>
            <person name="Walk T."/>
            <person name="White J."/>
            <person name="Yandava C."/>
            <person name="Haas B."/>
            <person name="Nusbaum C."/>
            <person name="Birren B."/>
        </authorList>
    </citation>
    <scope>NUCLEOTIDE SEQUENCE</scope>
    <source>
        <strain evidence="3">R3-111a-1</strain>
    </source>
</reference>
<keyword evidence="2" id="KW-1133">Transmembrane helix</keyword>
<evidence type="ECO:0000313" key="4">
    <source>
        <dbReference type="EnsemblFungi" id="EJT71825"/>
    </source>
</evidence>
<evidence type="ECO:0000313" key="5">
    <source>
        <dbReference type="Proteomes" id="UP000006039"/>
    </source>
</evidence>
<reference evidence="3" key="3">
    <citation type="submission" date="2010-09" db="EMBL/GenBank/DDBJ databases">
        <title>Annotation of Gaeumannomyces graminis var. tritici R3-111a-1.</title>
        <authorList>
            <consortium name="The Broad Institute Genome Sequencing Platform"/>
            <person name="Ma L.-J."/>
            <person name="Dead R."/>
            <person name="Young S.K."/>
            <person name="Zeng Q."/>
            <person name="Gargeya S."/>
            <person name="Fitzgerald M."/>
            <person name="Haas B."/>
            <person name="Abouelleil A."/>
            <person name="Alvarado L."/>
            <person name="Arachchi H.M."/>
            <person name="Berlin A."/>
            <person name="Brown A."/>
            <person name="Chapman S.B."/>
            <person name="Chen Z."/>
            <person name="Dunbar C."/>
            <person name="Freedman E."/>
            <person name="Gearin G."/>
            <person name="Gellesch M."/>
            <person name="Goldberg J."/>
            <person name="Griggs A."/>
            <person name="Gujja S."/>
            <person name="Heiman D."/>
            <person name="Howarth C."/>
            <person name="Larson L."/>
            <person name="Lui A."/>
            <person name="MacDonald P.J.P."/>
            <person name="Mehta T."/>
            <person name="Montmayeur A."/>
            <person name="Murphy C."/>
            <person name="Neiman D."/>
            <person name="Pearson M."/>
            <person name="Priest M."/>
            <person name="Roberts A."/>
            <person name="Saif S."/>
            <person name="Shea T."/>
            <person name="Shenoy N."/>
            <person name="Sisk P."/>
            <person name="Stolte C."/>
            <person name="Sykes S."/>
            <person name="Yandava C."/>
            <person name="Wortman J."/>
            <person name="Nusbaum C."/>
            <person name="Birren B."/>
        </authorList>
    </citation>
    <scope>NUCLEOTIDE SEQUENCE</scope>
    <source>
        <strain evidence="3">R3-111a-1</strain>
    </source>
</reference>
<feature type="region of interest" description="Disordered" evidence="1">
    <location>
        <begin position="65"/>
        <end position="129"/>
    </location>
</feature>
<dbReference type="RefSeq" id="XP_009227222.1">
    <property type="nucleotide sequence ID" value="XM_009228958.1"/>
</dbReference>
<name>J3PC55_GAET3</name>
<dbReference type="EMBL" id="GL385400">
    <property type="protein sequence ID" value="EJT71825.1"/>
    <property type="molecule type" value="Genomic_DNA"/>
</dbReference>
<evidence type="ECO:0000256" key="1">
    <source>
        <dbReference type="SAM" id="MobiDB-lite"/>
    </source>
</evidence>
<protein>
    <recommendedName>
        <fullName evidence="6">Formylmethionine deformylase-like protein</fullName>
    </recommendedName>
</protein>
<evidence type="ECO:0008006" key="6">
    <source>
        <dbReference type="Google" id="ProtNLM"/>
    </source>
</evidence>
<feature type="transmembrane region" description="Helical" evidence="2">
    <location>
        <begin position="754"/>
        <end position="777"/>
    </location>
</feature>
<dbReference type="PANTHER" id="PTHR35041:SF3">
    <property type="entry name" value="FORMYLMETHIONINE DEFORMYLASE-LIKE PROTEIN"/>
    <property type="match status" value="1"/>
</dbReference>
<feature type="transmembrane region" description="Helical" evidence="2">
    <location>
        <begin position="303"/>
        <end position="325"/>
    </location>
</feature>
<reference evidence="4" key="4">
    <citation type="journal article" date="2015" name="G3 (Bethesda)">
        <title>Genome sequences of three phytopathogenic species of the Magnaporthaceae family of fungi.</title>
        <authorList>
            <person name="Okagaki L.H."/>
            <person name="Nunes C.C."/>
            <person name="Sailsbery J."/>
            <person name="Clay B."/>
            <person name="Brown D."/>
            <person name="John T."/>
            <person name="Oh Y."/>
            <person name="Young N."/>
            <person name="Fitzgerald M."/>
            <person name="Haas B.J."/>
            <person name="Zeng Q."/>
            <person name="Young S."/>
            <person name="Adiconis X."/>
            <person name="Fan L."/>
            <person name="Levin J.Z."/>
            <person name="Mitchell T.K."/>
            <person name="Okubara P.A."/>
            <person name="Farman M.L."/>
            <person name="Kohn L.M."/>
            <person name="Birren B."/>
            <person name="Ma L.-J."/>
            <person name="Dean R.A."/>
        </authorList>
    </citation>
    <scope>NUCLEOTIDE SEQUENCE</scope>
    <source>
        <strain evidence="4">R3-111a-1</strain>
    </source>
</reference>